<dbReference type="InterPro" id="IPR000095">
    <property type="entry name" value="CRIB_dom"/>
</dbReference>
<dbReference type="InterPro" id="IPR001991">
    <property type="entry name" value="Na-dicarboxylate_symporter"/>
</dbReference>
<evidence type="ECO:0000259" key="10">
    <source>
        <dbReference type="PROSITE" id="PS50219"/>
    </source>
</evidence>
<feature type="region of interest" description="Disordered" evidence="8">
    <location>
        <begin position="487"/>
        <end position="506"/>
    </location>
</feature>
<dbReference type="WBParaSite" id="ACRNAN_scaffold4918.g28506.t1">
    <property type="protein sequence ID" value="ACRNAN_scaffold4918.g28506.t1"/>
    <property type="gene ID" value="ACRNAN_scaffold4918.g28506"/>
</dbReference>
<comment type="similarity">
    <text evidence="2 7">Belongs to the dicarboxylate/amino acid:cation symporter (DAACS) (TC 2.A.23) family.</text>
</comment>
<dbReference type="SUPFAM" id="SSF118215">
    <property type="entry name" value="Proton glutamate symport protein"/>
    <property type="match status" value="1"/>
</dbReference>
<dbReference type="GO" id="GO:0015501">
    <property type="term" value="F:glutamate:sodium symporter activity"/>
    <property type="evidence" value="ECO:0007669"/>
    <property type="project" value="TreeGrafter"/>
</dbReference>
<dbReference type="PRINTS" id="PR00173">
    <property type="entry name" value="EDTRNSPORT"/>
</dbReference>
<sequence length="637" mass="69990">MVIIPLIAASLISGLSQLDYKQSGKIGAFAFLYYGLTTALAVITGIVFVLIIHPGDKSIKQQNINASSLANTNISALDKFLDIFRNMFPENIIRATFQQQETNYKQVKVAIFESEGNLSYKLVDQAVLSYVDGMNVLGIIVFCIAVGIAISYVEGLIQVVMTAIGTSSSAASLPINFRCLEENNGISPKYTKFVLPIGATVNMLFIVLVGTAKDRHVRLIPTSALDGTDRKWIKVENTKNCHLVTSGTGHPHRTAPIGSVAGQHYFCAAVQKSVIVFQIDRSEKRHHKVRELAMPGQPQALKIVNGKLFVGYPSGFRMWDLVDNSQTSLVNLEDASLQFLNQTLYDAQMIINVTGDEEPREYLLVFNKLGVYVDAQGRRCRSQELMFPCKPISGFAFSRPHLCLYSDHEIDIFNVHTAEWVQTINLKKARALSQEGVLSLCYILDMPYIVMLSDLTQSTEDRLNIPQATQVLTAKGVQKRRRKFTIKTGKDTAQSGERRSHLPISGPSDFVHVVHMGPGHVMDLQNHLIELKGPGVNSTSSHPNSTTEKVRNLMNPIMRSSSSSSANHSHADQRGRPLSSHSRTSDGSSLGKDGKLSQSSDNADNYYLEPISKGHQVTTTSVPTGQSPPSLNSNTSG</sequence>
<feature type="compositionally biased region" description="Polar residues" evidence="8">
    <location>
        <begin position="615"/>
        <end position="637"/>
    </location>
</feature>
<name>A0A914E0K7_9BILA</name>
<feature type="compositionally biased region" description="Polar residues" evidence="8">
    <location>
        <begin position="579"/>
        <end position="588"/>
    </location>
</feature>
<dbReference type="PANTHER" id="PTHR11958">
    <property type="entry name" value="SODIUM/DICARBOXYLATE SYMPORTER-RELATED"/>
    <property type="match status" value="1"/>
</dbReference>
<evidence type="ECO:0000256" key="5">
    <source>
        <dbReference type="ARBA" id="ARBA00022989"/>
    </source>
</evidence>
<dbReference type="GO" id="GO:0005886">
    <property type="term" value="C:plasma membrane"/>
    <property type="evidence" value="ECO:0007669"/>
    <property type="project" value="TreeGrafter"/>
</dbReference>
<evidence type="ECO:0000256" key="2">
    <source>
        <dbReference type="ARBA" id="ARBA00006148"/>
    </source>
</evidence>
<dbReference type="Gene3D" id="1.10.3860.10">
    <property type="entry name" value="Sodium:dicarboxylate symporter"/>
    <property type="match status" value="2"/>
</dbReference>
<evidence type="ECO:0000313" key="11">
    <source>
        <dbReference type="Proteomes" id="UP000887540"/>
    </source>
</evidence>
<keyword evidence="5 7" id="KW-1133">Transmembrane helix</keyword>
<feature type="transmembrane region" description="Helical" evidence="7">
    <location>
        <begin position="26"/>
        <end position="52"/>
    </location>
</feature>
<protein>
    <recommendedName>
        <fullName evidence="7">Amino acid transporter</fullName>
    </recommendedName>
</protein>
<dbReference type="SUPFAM" id="SSF101908">
    <property type="entry name" value="Putative isomerase YbhE"/>
    <property type="match status" value="1"/>
</dbReference>
<dbReference type="SMART" id="SM00036">
    <property type="entry name" value="CNH"/>
    <property type="match status" value="1"/>
</dbReference>
<keyword evidence="11" id="KW-1185">Reference proteome</keyword>
<evidence type="ECO:0000259" key="9">
    <source>
        <dbReference type="PROSITE" id="PS50108"/>
    </source>
</evidence>
<evidence type="ECO:0000256" key="1">
    <source>
        <dbReference type="ARBA" id="ARBA00004141"/>
    </source>
</evidence>
<keyword evidence="4 7" id="KW-0812">Transmembrane</keyword>
<dbReference type="AlphaFoldDB" id="A0A914E0K7"/>
<dbReference type="Pfam" id="PF00780">
    <property type="entry name" value="CNH"/>
    <property type="match status" value="1"/>
</dbReference>
<feature type="transmembrane region" description="Helical" evidence="7">
    <location>
        <begin position="156"/>
        <end position="173"/>
    </location>
</feature>
<feature type="transmembrane region" description="Helical" evidence="7">
    <location>
        <begin position="127"/>
        <end position="150"/>
    </location>
</feature>
<evidence type="ECO:0000313" key="12">
    <source>
        <dbReference type="WBParaSite" id="ACRNAN_scaffold4918.g28506.t1"/>
    </source>
</evidence>
<evidence type="ECO:0000256" key="3">
    <source>
        <dbReference type="ARBA" id="ARBA00022448"/>
    </source>
</evidence>
<dbReference type="PANTHER" id="PTHR11958:SF63">
    <property type="entry name" value="AMINO ACID TRANSPORTER"/>
    <property type="match status" value="1"/>
</dbReference>
<evidence type="ECO:0000256" key="8">
    <source>
        <dbReference type="SAM" id="MobiDB-lite"/>
    </source>
</evidence>
<feature type="domain" description="CRIB" evidence="9">
    <location>
        <begin position="504"/>
        <end position="517"/>
    </location>
</feature>
<proteinExistence type="inferred from homology"/>
<dbReference type="PROSITE" id="PS50108">
    <property type="entry name" value="CRIB"/>
    <property type="match status" value="1"/>
</dbReference>
<reference evidence="12" key="1">
    <citation type="submission" date="2022-11" db="UniProtKB">
        <authorList>
            <consortium name="WormBaseParasite"/>
        </authorList>
    </citation>
    <scope>IDENTIFICATION</scope>
</reference>
<evidence type="ECO:0000256" key="4">
    <source>
        <dbReference type="ARBA" id="ARBA00022692"/>
    </source>
</evidence>
<dbReference type="PROSITE" id="PS50219">
    <property type="entry name" value="CNH"/>
    <property type="match status" value="1"/>
</dbReference>
<dbReference type="InterPro" id="IPR036458">
    <property type="entry name" value="Na:dicarbo_symporter_sf"/>
</dbReference>
<keyword evidence="7" id="KW-0769">Symport</keyword>
<organism evidence="11 12">
    <name type="scientific">Acrobeloides nanus</name>
    <dbReference type="NCBI Taxonomy" id="290746"/>
    <lineage>
        <taxon>Eukaryota</taxon>
        <taxon>Metazoa</taxon>
        <taxon>Ecdysozoa</taxon>
        <taxon>Nematoda</taxon>
        <taxon>Chromadorea</taxon>
        <taxon>Rhabditida</taxon>
        <taxon>Tylenchina</taxon>
        <taxon>Cephalobomorpha</taxon>
        <taxon>Cephaloboidea</taxon>
        <taxon>Cephalobidae</taxon>
        <taxon>Acrobeloides</taxon>
    </lineage>
</organism>
<keyword evidence="6 7" id="KW-0472">Membrane</keyword>
<evidence type="ECO:0000256" key="6">
    <source>
        <dbReference type="ARBA" id="ARBA00023136"/>
    </source>
</evidence>
<evidence type="ECO:0000256" key="7">
    <source>
        <dbReference type="RuleBase" id="RU361216"/>
    </source>
</evidence>
<feature type="transmembrane region" description="Helical" evidence="7">
    <location>
        <begin position="193"/>
        <end position="212"/>
    </location>
</feature>
<dbReference type="Pfam" id="PF00375">
    <property type="entry name" value="SDF"/>
    <property type="match status" value="1"/>
</dbReference>
<feature type="domain" description="CNH" evidence="10">
    <location>
        <begin position="147"/>
        <end position="439"/>
    </location>
</feature>
<accession>A0A914E0K7</accession>
<dbReference type="GO" id="GO:0015175">
    <property type="term" value="F:neutral L-amino acid transmembrane transporter activity"/>
    <property type="evidence" value="ECO:0007669"/>
    <property type="project" value="TreeGrafter"/>
</dbReference>
<feature type="region of interest" description="Disordered" evidence="8">
    <location>
        <begin position="558"/>
        <end position="637"/>
    </location>
</feature>
<keyword evidence="3 7" id="KW-0813">Transport</keyword>
<dbReference type="InterPro" id="IPR001180">
    <property type="entry name" value="CNH_dom"/>
</dbReference>
<comment type="subcellular location">
    <subcellularLocation>
        <location evidence="1 7">Membrane</location>
        <topology evidence="1 7">Multi-pass membrane protein</topology>
    </subcellularLocation>
</comment>
<dbReference type="InterPro" id="IPR050746">
    <property type="entry name" value="DAACS"/>
</dbReference>
<comment type="caution">
    <text evidence="7">Lacks conserved residue(s) required for the propagation of feature annotation.</text>
</comment>
<dbReference type="Proteomes" id="UP000887540">
    <property type="component" value="Unplaced"/>
</dbReference>
<dbReference type="GO" id="GO:0005313">
    <property type="term" value="F:L-glutamate transmembrane transporter activity"/>
    <property type="evidence" value="ECO:0007669"/>
    <property type="project" value="TreeGrafter"/>
</dbReference>